<feature type="non-terminal residue" evidence="1">
    <location>
        <position position="1"/>
    </location>
</feature>
<gene>
    <name evidence="1" type="ORF">LTS18_003718</name>
</gene>
<protein>
    <submittedName>
        <fullName evidence="1">Uncharacterized protein</fullName>
    </submittedName>
</protein>
<comment type="caution">
    <text evidence="1">The sequence shown here is derived from an EMBL/GenBank/DDBJ whole genome shotgun (WGS) entry which is preliminary data.</text>
</comment>
<organism evidence="1 2">
    <name type="scientific">Coniosporium uncinatum</name>
    <dbReference type="NCBI Taxonomy" id="93489"/>
    <lineage>
        <taxon>Eukaryota</taxon>
        <taxon>Fungi</taxon>
        <taxon>Dikarya</taxon>
        <taxon>Ascomycota</taxon>
        <taxon>Pezizomycotina</taxon>
        <taxon>Dothideomycetes</taxon>
        <taxon>Dothideomycetes incertae sedis</taxon>
        <taxon>Coniosporium</taxon>
    </lineage>
</organism>
<proteinExistence type="predicted"/>
<name>A0ACC3DTG7_9PEZI</name>
<sequence>ILASATAFDERYKKGWSLTCEALLKLLLNPPVPSSASDNVIEEHDVDDSAFGVGFTQLNTCKRPARDPFPEIGDVKAWVGQYLSGADGRSGGRVSRYIQERLSPEAKGTLMSYMQG</sequence>
<evidence type="ECO:0000313" key="2">
    <source>
        <dbReference type="Proteomes" id="UP001186974"/>
    </source>
</evidence>
<accession>A0ACC3DTG7</accession>
<dbReference type="Proteomes" id="UP001186974">
    <property type="component" value="Unassembled WGS sequence"/>
</dbReference>
<keyword evidence="2" id="KW-1185">Reference proteome</keyword>
<evidence type="ECO:0000313" key="1">
    <source>
        <dbReference type="EMBL" id="KAK3079863.1"/>
    </source>
</evidence>
<reference evidence="1" key="1">
    <citation type="submission" date="2024-09" db="EMBL/GenBank/DDBJ databases">
        <title>Black Yeasts Isolated from many extreme environments.</title>
        <authorList>
            <person name="Coleine C."/>
            <person name="Stajich J.E."/>
            <person name="Selbmann L."/>
        </authorList>
    </citation>
    <scope>NUCLEOTIDE SEQUENCE</scope>
    <source>
        <strain evidence="1">CCFEE 5737</strain>
    </source>
</reference>
<dbReference type="EMBL" id="JAWDJW010000877">
    <property type="protein sequence ID" value="KAK3079863.1"/>
    <property type="molecule type" value="Genomic_DNA"/>
</dbReference>